<dbReference type="Proteomes" id="UP000032266">
    <property type="component" value="Chromosome"/>
</dbReference>
<proteinExistence type="predicted"/>
<sequence>MAKFGKEILRRHDGYGVIQVFDNGNKRTLMFGADDEQGCILNRTPEIVQYDYVRAMLLNLLFQKDIHRCLLLGMGTGALATSLWHHLEHLKIDVVELRQTVIDLAYSHFYLPHDERLNVQCGDAGDYLKNSDNTYDLIYSDIYHATGMDAQQGTRKFIKHCCDRLTHDGWLVLNYWQQHKKLDLIALLRQRFRYIWTNNINKENWIIYATNSSITITEKQRKAELKRLNNLFGFSLSKVNKGMKCYEQDQ</sequence>
<dbReference type="HOGENOM" id="CLU_060070_2_1_6"/>
<dbReference type="InterPro" id="IPR029063">
    <property type="entry name" value="SAM-dependent_MTases_sf"/>
</dbReference>
<dbReference type="RefSeq" id="WP_044616108.1">
    <property type="nucleotide sequence ID" value="NZ_CP007142.1"/>
</dbReference>
<dbReference type="PANTHER" id="PTHR43317:SF1">
    <property type="entry name" value="THERMOSPERMINE SYNTHASE ACAULIS5"/>
    <property type="match status" value="1"/>
</dbReference>
<name>A0A0C5VIU4_9GAMM</name>
<protein>
    <submittedName>
        <fullName evidence="2">Spermidine synthase</fullName>
    </submittedName>
</protein>
<dbReference type="Gene3D" id="3.40.50.150">
    <property type="entry name" value="Vaccinia Virus protein VP39"/>
    <property type="match status" value="1"/>
</dbReference>
<dbReference type="STRING" id="1445510.YC6258_01205"/>
<organism evidence="2 3">
    <name type="scientific">Gynuella sunshinyii YC6258</name>
    <dbReference type="NCBI Taxonomy" id="1445510"/>
    <lineage>
        <taxon>Bacteria</taxon>
        <taxon>Pseudomonadati</taxon>
        <taxon>Pseudomonadota</taxon>
        <taxon>Gammaproteobacteria</taxon>
        <taxon>Oceanospirillales</taxon>
        <taxon>Saccharospirillaceae</taxon>
        <taxon>Gynuella</taxon>
    </lineage>
</organism>
<dbReference type="AlphaFoldDB" id="A0A0C5VIU4"/>
<reference evidence="2 3" key="1">
    <citation type="submission" date="2014-01" db="EMBL/GenBank/DDBJ databases">
        <title>Full genme sequencing of cellulolytic bacterium Gynuella sunshinyii YC6258T gen. nov., sp. nov.</title>
        <authorList>
            <person name="Khan H."/>
            <person name="Chung E.J."/>
            <person name="Chung Y.R."/>
        </authorList>
    </citation>
    <scope>NUCLEOTIDE SEQUENCE [LARGE SCALE GENOMIC DNA]</scope>
    <source>
        <strain evidence="2 3">YC6258</strain>
    </source>
</reference>
<dbReference type="EMBL" id="CP007142">
    <property type="protein sequence ID" value="AJQ93253.1"/>
    <property type="molecule type" value="Genomic_DNA"/>
</dbReference>
<evidence type="ECO:0000313" key="2">
    <source>
        <dbReference type="EMBL" id="AJQ93253.1"/>
    </source>
</evidence>
<dbReference type="PANTHER" id="PTHR43317">
    <property type="entry name" value="THERMOSPERMINE SYNTHASE ACAULIS5"/>
    <property type="match status" value="1"/>
</dbReference>
<dbReference type="KEGG" id="gsn:YC6258_01205"/>
<accession>A0A0C5VIU4</accession>
<dbReference type="OrthoDB" id="9761985at2"/>
<dbReference type="GO" id="GO:0006596">
    <property type="term" value="P:polyamine biosynthetic process"/>
    <property type="evidence" value="ECO:0007669"/>
    <property type="project" value="UniProtKB-KW"/>
</dbReference>
<gene>
    <name evidence="2" type="ORF">YC6258_01205</name>
</gene>
<evidence type="ECO:0000256" key="1">
    <source>
        <dbReference type="ARBA" id="ARBA00023115"/>
    </source>
</evidence>
<keyword evidence="3" id="KW-1185">Reference proteome</keyword>
<dbReference type="SUPFAM" id="SSF53335">
    <property type="entry name" value="S-adenosyl-L-methionine-dependent methyltransferases"/>
    <property type="match status" value="1"/>
</dbReference>
<dbReference type="Pfam" id="PF01564">
    <property type="entry name" value="Spermine_synth"/>
    <property type="match status" value="1"/>
</dbReference>
<dbReference type="CDD" id="cd02440">
    <property type="entry name" value="AdoMet_MTases"/>
    <property type="match status" value="1"/>
</dbReference>
<dbReference type="NCBIfam" id="NF037959">
    <property type="entry name" value="MFS_SpdSyn"/>
    <property type="match status" value="1"/>
</dbReference>
<keyword evidence="1" id="KW-0620">Polyamine biosynthesis</keyword>
<evidence type="ECO:0000313" key="3">
    <source>
        <dbReference type="Proteomes" id="UP000032266"/>
    </source>
</evidence>